<dbReference type="Gene3D" id="3.40.1190.20">
    <property type="match status" value="1"/>
</dbReference>
<dbReference type="InterPro" id="IPR050306">
    <property type="entry name" value="PfkB_Carbo_kinase"/>
</dbReference>
<comment type="caution">
    <text evidence="5">The sequence shown here is derived from an EMBL/GenBank/DDBJ whole genome shotgun (WGS) entry which is preliminary data.</text>
</comment>
<comment type="similarity">
    <text evidence="1">Belongs to the carbohydrate kinase PfkB family.</text>
</comment>
<organism evidence="5 6">
    <name type="scientific">Puia dinghuensis</name>
    <dbReference type="NCBI Taxonomy" id="1792502"/>
    <lineage>
        <taxon>Bacteria</taxon>
        <taxon>Pseudomonadati</taxon>
        <taxon>Bacteroidota</taxon>
        <taxon>Chitinophagia</taxon>
        <taxon>Chitinophagales</taxon>
        <taxon>Chitinophagaceae</taxon>
        <taxon>Puia</taxon>
    </lineage>
</organism>
<keyword evidence="2" id="KW-0808">Transferase</keyword>
<reference evidence="5" key="1">
    <citation type="journal article" date="2014" name="Int. J. Syst. Evol. Microbiol.">
        <title>Complete genome sequence of Corynebacterium casei LMG S-19264T (=DSM 44701T), isolated from a smear-ripened cheese.</title>
        <authorList>
            <consortium name="US DOE Joint Genome Institute (JGI-PGF)"/>
            <person name="Walter F."/>
            <person name="Albersmeier A."/>
            <person name="Kalinowski J."/>
            <person name="Ruckert C."/>
        </authorList>
    </citation>
    <scope>NUCLEOTIDE SEQUENCE</scope>
    <source>
        <strain evidence="5">CGMCC 1.15448</strain>
    </source>
</reference>
<feature type="domain" description="Carbohydrate kinase PfkB" evidence="4">
    <location>
        <begin position="25"/>
        <end position="284"/>
    </location>
</feature>
<evidence type="ECO:0000256" key="2">
    <source>
        <dbReference type="ARBA" id="ARBA00022679"/>
    </source>
</evidence>
<keyword evidence="3 5" id="KW-0418">Kinase</keyword>
<dbReference type="AlphaFoldDB" id="A0A8J2UAV3"/>
<name>A0A8J2UAV3_9BACT</name>
<dbReference type="CDD" id="cd01167">
    <property type="entry name" value="bac_FRK"/>
    <property type="match status" value="1"/>
</dbReference>
<dbReference type="SUPFAM" id="SSF53613">
    <property type="entry name" value="Ribokinase-like"/>
    <property type="match status" value="1"/>
</dbReference>
<dbReference type="PANTHER" id="PTHR43085:SF57">
    <property type="entry name" value="CARBOHYDRATE KINASE PFKB DOMAIN-CONTAINING PROTEIN"/>
    <property type="match status" value="1"/>
</dbReference>
<dbReference type="InterPro" id="IPR002173">
    <property type="entry name" value="Carboh/pur_kinase_PfkB_CS"/>
</dbReference>
<accession>A0A8J2UAV3</accession>
<proteinExistence type="inferred from homology"/>
<sequence length="300" mass="32940">MNQTQPHYPVVCFGEILWDILPQGKFPGGAPMNVAYHLKKLGLEPALVTRVGEDPNGQGLVGLMEANQVTTDFFQIDFELPTGTVHAMVGKDHEVTYDFPRPVAWDNIQWEEGFVPLLTGATYFVFGSLASRSRVSRKTLYRMLEHAPRRVFDINLRPPHYELSTLESLMAGLHLLKLNLAELELITGWFAPYRNATDRVRVLQDRFKIPNVVVTRGGDGAMLNHDGVIYEHPGFAVKLADTIGAGDAFLAGLLSQFADGADPPKALAFASAMGAFVAGRSGPCPDYQLGEVDQLISTNS</sequence>
<dbReference type="GO" id="GO:0016301">
    <property type="term" value="F:kinase activity"/>
    <property type="evidence" value="ECO:0007669"/>
    <property type="project" value="UniProtKB-KW"/>
</dbReference>
<dbReference type="InterPro" id="IPR011611">
    <property type="entry name" value="PfkB_dom"/>
</dbReference>
<evidence type="ECO:0000313" key="6">
    <source>
        <dbReference type="Proteomes" id="UP000607559"/>
    </source>
</evidence>
<dbReference type="Pfam" id="PF00294">
    <property type="entry name" value="PfkB"/>
    <property type="match status" value="1"/>
</dbReference>
<protein>
    <submittedName>
        <fullName evidence="5">Carbohydrate kinase</fullName>
    </submittedName>
</protein>
<keyword evidence="6" id="KW-1185">Reference proteome</keyword>
<dbReference type="Proteomes" id="UP000607559">
    <property type="component" value="Unassembled WGS sequence"/>
</dbReference>
<gene>
    <name evidence="5" type="ORF">GCM10011511_12450</name>
</gene>
<reference evidence="5" key="2">
    <citation type="submission" date="2020-09" db="EMBL/GenBank/DDBJ databases">
        <authorList>
            <person name="Sun Q."/>
            <person name="Zhou Y."/>
        </authorList>
    </citation>
    <scope>NUCLEOTIDE SEQUENCE</scope>
    <source>
        <strain evidence="5">CGMCC 1.15448</strain>
    </source>
</reference>
<evidence type="ECO:0000256" key="1">
    <source>
        <dbReference type="ARBA" id="ARBA00010688"/>
    </source>
</evidence>
<dbReference type="RefSeq" id="WP_188929603.1">
    <property type="nucleotide sequence ID" value="NZ_BMJC01000001.1"/>
</dbReference>
<evidence type="ECO:0000259" key="4">
    <source>
        <dbReference type="Pfam" id="PF00294"/>
    </source>
</evidence>
<evidence type="ECO:0000313" key="5">
    <source>
        <dbReference type="EMBL" id="GGA90677.1"/>
    </source>
</evidence>
<evidence type="ECO:0000256" key="3">
    <source>
        <dbReference type="ARBA" id="ARBA00022777"/>
    </source>
</evidence>
<dbReference type="EMBL" id="BMJC01000001">
    <property type="protein sequence ID" value="GGA90677.1"/>
    <property type="molecule type" value="Genomic_DNA"/>
</dbReference>
<dbReference type="PROSITE" id="PS00583">
    <property type="entry name" value="PFKB_KINASES_1"/>
    <property type="match status" value="1"/>
</dbReference>
<dbReference type="PANTHER" id="PTHR43085">
    <property type="entry name" value="HEXOKINASE FAMILY MEMBER"/>
    <property type="match status" value="1"/>
</dbReference>
<dbReference type="PROSITE" id="PS00584">
    <property type="entry name" value="PFKB_KINASES_2"/>
    <property type="match status" value="1"/>
</dbReference>
<dbReference type="InterPro" id="IPR029056">
    <property type="entry name" value="Ribokinase-like"/>
</dbReference>